<dbReference type="AlphaFoldDB" id="A0A1N6UDI5"/>
<dbReference type="Proteomes" id="UP000185841">
    <property type="component" value="Unassembled WGS sequence"/>
</dbReference>
<feature type="transmembrane region" description="Helical" evidence="1">
    <location>
        <begin position="50"/>
        <end position="70"/>
    </location>
</feature>
<accession>A0A1N6UDI5</accession>
<feature type="transmembrane region" description="Helical" evidence="1">
    <location>
        <begin position="82"/>
        <end position="100"/>
    </location>
</feature>
<feature type="transmembrane region" description="Helical" evidence="1">
    <location>
        <begin position="12"/>
        <end position="30"/>
    </location>
</feature>
<reference evidence="2 3" key="1">
    <citation type="submission" date="2017-01" db="EMBL/GenBank/DDBJ databases">
        <authorList>
            <person name="Mah S.A."/>
            <person name="Swanson W.J."/>
            <person name="Moy G.W."/>
            <person name="Vacquier V.D."/>
        </authorList>
    </citation>
    <scope>NUCLEOTIDE SEQUENCE [LARGE SCALE GENOMIC DNA]</scope>
    <source>
        <strain evidence="2 3">RU36E</strain>
    </source>
</reference>
<keyword evidence="1" id="KW-0812">Transmembrane</keyword>
<keyword evidence="1" id="KW-1133">Transmembrane helix</keyword>
<evidence type="ECO:0000256" key="1">
    <source>
        <dbReference type="SAM" id="Phobius"/>
    </source>
</evidence>
<organism evidence="2 3">
    <name type="scientific">Aquipseudomonas alcaligenes</name>
    <name type="common">Pseudomonas alcaligenes</name>
    <dbReference type="NCBI Taxonomy" id="43263"/>
    <lineage>
        <taxon>Bacteria</taxon>
        <taxon>Pseudomonadati</taxon>
        <taxon>Pseudomonadota</taxon>
        <taxon>Gammaproteobacteria</taxon>
        <taxon>Pseudomonadales</taxon>
        <taxon>Pseudomonadaceae</taxon>
        <taxon>Aquipseudomonas</taxon>
    </lineage>
</organism>
<dbReference type="InterPro" id="IPR018729">
    <property type="entry name" value="DUF2269_transmembrane"/>
</dbReference>
<feature type="transmembrane region" description="Helical" evidence="1">
    <location>
        <begin position="120"/>
        <end position="144"/>
    </location>
</feature>
<name>A0A1N6UDI5_AQUAC</name>
<sequence length="147" mass="16070">MEHYQLLKYAHLIPAVLLLAGVIAHTFMLWKAHRAGDAAVITRKLRVTRLYSLPALGVLALSLPVSGWWLVHTVGLPLGASWLLYSAKLFGVLMLFGLLLHNRLGAWQRAVAEGDVPVKLLRFVVAYAALVLVLLLAIFALMGAKPA</sequence>
<dbReference type="RefSeq" id="WP_076427262.1">
    <property type="nucleotide sequence ID" value="NZ_FTMP01000006.1"/>
</dbReference>
<gene>
    <name evidence="2" type="ORF">SAMN05878282_10672</name>
</gene>
<evidence type="ECO:0000313" key="3">
    <source>
        <dbReference type="Proteomes" id="UP000185841"/>
    </source>
</evidence>
<keyword evidence="1" id="KW-0472">Membrane</keyword>
<proteinExistence type="predicted"/>
<protein>
    <submittedName>
        <fullName evidence="2">Uncharacterized membrane protein</fullName>
    </submittedName>
</protein>
<dbReference type="Pfam" id="PF10027">
    <property type="entry name" value="DUF2269"/>
    <property type="match status" value="1"/>
</dbReference>
<dbReference type="EMBL" id="FTMP01000006">
    <property type="protein sequence ID" value="SIQ63654.1"/>
    <property type="molecule type" value="Genomic_DNA"/>
</dbReference>
<evidence type="ECO:0000313" key="2">
    <source>
        <dbReference type="EMBL" id="SIQ63654.1"/>
    </source>
</evidence>